<accession>A0A7G9RBJ0</accession>
<dbReference type="InterPro" id="IPR036388">
    <property type="entry name" value="WH-like_DNA-bd_sf"/>
</dbReference>
<evidence type="ECO:0000313" key="6">
    <source>
        <dbReference type="Proteomes" id="UP000515947"/>
    </source>
</evidence>
<sequence length="902" mass="97261">MPVLATKVHLPEPRADSVARPRLQERLRIAQSDTTRLVLVSAPAGFGKTTVLSQWFASPAAAGLSVAWVSLDVGDNDVRRFLTHLIAACQSTNPALGVDVGDVVETAAEVPVEMVLTSLVNDLDMFADATVLALDDYHEITAPAVHEVLAFLLDHLPGQVRIAMATRSDPPLAVARLRSTGGLLELRAADLRFTAEEAADLLNDAMGLTLARKDVDTLDERTEGWAAGLQMAALSLSGHEDPTAFVDDFAGSHRFVLDYLVEEVLDRQPDRVREFLLATSVLRELSGSLCDAVTGTSDAQEILESLERRNVFVIPLDDGRRWYRYHHLFGDALRARLLARHPDRLRGLHIAAGRWLVEHGMLPDAVAHAIAGEDHELTADLVELALAGLRQGRQDATIVEWLAAVPAEVVRRRPLLATATGWSRLAAGDFEGVEAWLDVAQGALDARPVRTDLSTPAPQDVVEAHAREMRALPAMIAVYRAAVAQARGDVAGTIAHAQRAYDLAGPEDDFSRGAGAGFLGLAAWAAGDLQAAVETFSDAVVSMRAAGLVADALGSAVVLGSMWLTRGRPLEARRIFEEALATAVRPEGPILPTVGDVRVGLADVLRELGDLDAAARHLEVAGELGDLASLPENRHRWYTTKAAVLRASGDLDGAIAMLDEAEPMFRPGFFPEVRPIAAARARVRLAQGNVIEARAWARQHEVRPDDEPTFLQEYDQLTLARVLIAEGSPADAIALVEQILDLAQASGRDGSLVEAHVVGALAHHASGDPRAAAEDLSAALIVGVPAGYRRLFLDEGPVMVDLLTSLPRGAPTDVRRYAEQVLASAKTSRTTPRRDQHPDEALSERELDVLRLLATDLTGPEIARRLYVSLNTLRTHTKHIFTKLGVNTRRAAVSRAAERGLL</sequence>
<dbReference type="InterPro" id="IPR000792">
    <property type="entry name" value="Tscrpt_reg_LuxR_C"/>
</dbReference>
<dbReference type="Gene3D" id="1.25.40.10">
    <property type="entry name" value="Tetratricopeptide repeat domain"/>
    <property type="match status" value="1"/>
</dbReference>
<dbReference type="InterPro" id="IPR027417">
    <property type="entry name" value="P-loop_NTPase"/>
</dbReference>
<dbReference type="PANTHER" id="PTHR44688">
    <property type="entry name" value="DNA-BINDING TRANSCRIPTIONAL ACTIVATOR DEVR_DOSR"/>
    <property type="match status" value="1"/>
</dbReference>
<proteinExistence type="predicted"/>
<dbReference type="PANTHER" id="PTHR44688:SF16">
    <property type="entry name" value="DNA-BINDING TRANSCRIPTIONAL ACTIVATOR DEVR_DOSR"/>
    <property type="match status" value="1"/>
</dbReference>
<evidence type="ECO:0000256" key="3">
    <source>
        <dbReference type="ARBA" id="ARBA00023163"/>
    </source>
</evidence>
<gene>
    <name evidence="5" type="ORF">H9L09_00115</name>
</gene>
<dbReference type="Gene3D" id="3.40.50.300">
    <property type="entry name" value="P-loop containing nucleotide triphosphate hydrolases"/>
    <property type="match status" value="1"/>
</dbReference>
<dbReference type="InterPro" id="IPR011990">
    <property type="entry name" value="TPR-like_helical_dom_sf"/>
</dbReference>
<dbReference type="Pfam" id="PF00196">
    <property type="entry name" value="GerE"/>
    <property type="match status" value="1"/>
</dbReference>
<keyword evidence="2" id="KW-0238">DNA-binding</keyword>
<dbReference type="Gene3D" id="1.10.10.10">
    <property type="entry name" value="Winged helix-like DNA-binding domain superfamily/Winged helix DNA-binding domain"/>
    <property type="match status" value="1"/>
</dbReference>
<dbReference type="InterPro" id="IPR041617">
    <property type="entry name" value="TPR_MalT"/>
</dbReference>
<dbReference type="RefSeq" id="WP_187578807.1">
    <property type="nucleotide sequence ID" value="NZ_CP060713.1"/>
</dbReference>
<keyword evidence="6" id="KW-1185">Reference proteome</keyword>
<dbReference type="Pfam" id="PF17874">
    <property type="entry name" value="TPR_MalT"/>
    <property type="match status" value="1"/>
</dbReference>
<dbReference type="SUPFAM" id="SSF52540">
    <property type="entry name" value="P-loop containing nucleoside triphosphate hydrolases"/>
    <property type="match status" value="1"/>
</dbReference>
<dbReference type="SMART" id="SM00421">
    <property type="entry name" value="HTH_LUXR"/>
    <property type="match status" value="1"/>
</dbReference>
<keyword evidence="3" id="KW-0804">Transcription</keyword>
<dbReference type="InterPro" id="IPR016032">
    <property type="entry name" value="Sig_transdc_resp-reg_C-effctor"/>
</dbReference>
<dbReference type="GO" id="GO:0003677">
    <property type="term" value="F:DNA binding"/>
    <property type="evidence" value="ECO:0007669"/>
    <property type="project" value="UniProtKB-KW"/>
</dbReference>
<keyword evidence="1" id="KW-0805">Transcription regulation</keyword>
<reference evidence="5 6" key="1">
    <citation type="submission" date="2020-08" db="EMBL/GenBank/DDBJ databases">
        <title>Genome sequence of Nocardioides mesophilus KACC 16243T.</title>
        <authorList>
            <person name="Hyun D.-W."/>
            <person name="Bae J.-W."/>
        </authorList>
    </citation>
    <scope>NUCLEOTIDE SEQUENCE [LARGE SCALE GENOMIC DNA]</scope>
    <source>
        <strain evidence="5 6">KACC 16243</strain>
    </source>
</reference>
<dbReference type="SUPFAM" id="SSF48452">
    <property type="entry name" value="TPR-like"/>
    <property type="match status" value="1"/>
</dbReference>
<dbReference type="GO" id="GO:0006355">
    <property type="term" value="P:regulation of DNA-templated transcription"/>
    <property type="evidence" value="ECO:0007669"/>
    <property type="project" value="InterPro"/>
</dbReference>
<evidence type="ECO:0000256" key="1">
    <source>
        <dbReference type="ARBA" id="ARBA00023015"/>
    </source>
</evidence>
<protein>
    <submittedName>
        <fullName evidence="5">Helix-turn-helix transcriptional regulator</fullName>
    </submittedName>
</protein>
<dbReference type="CDD" id="cd06170">
    <property type="entry name" value="LuxR_C_like"/>
    <property type="match status" value="1"/>
</dbReference>
<feature type="domain" description="HTH luxR-type" evidence="4">
    <location>
        <begin position="835"/>
        <end position="900"/>
    </location>
</feature>
<evidence type="ECO:0000313" key="5">
    <source>
        <dbReference type="EMBL" id="QNN52965.1"/>
    </source>
</evidence>
<dbReference type="AlphaFoldDB" id="A0A7G9RBJ0"/>
<dbReference type="InterPro" id="IPR059106">
    <property type="entry name" value="WHD_MalT"/>
</dbReference>
<dbReference type="Proteomes" id="UP000515947">
    <property type="component" value="Chromosome"/>
</dbReference>
<dbReference type="KEGG" id="nmes:H9L09_00115"/>
<dbReference type="PROSITE" id="PS50043">
    <property type="entry name" value="HTH_LUXR_2"/>
    <property type="match status" value="1"/>
</dbReference>
<organism evidence="5 6">
    <name type="scientific">Nocardioides mesophilus</name>
    <dbReference type="NCBI Taxonomy" id="433659"/>
    <lineage>
        <taxon>Bacteria</taxon>
        <taxon>Bacillati</taxon>
        <taxon>Actinomycetota</taxon>
        <taxon>Actinomycetes</taxon>
        <taxon>Propionibacteriales</taxon>
        <taxon>Nocardioidaceae</taxon>
        <taxon>Nocardioides</taxon>
    </lineage>
</organism>
<dbReference type="SUPFAM" id="SSF46894">
    <property type="entry name" value="C-terminal effector domain of the bipartite response regulators"/>
    <property type="match status" value="1"/>
</dbReference>
<dbReference type="Pfam" id="PF25873">
    <property type="entry name" value="WHD_MalT"/>
    <property type="match status" value="1"/>
</dbReference>
<evidence type="ECO:0000259" key="4">
    <source>
        <dbReference type="PROSITE" id="PS50043"/>
    </source>
</evidence>
<dbReference type="EMBL" id="CP060713">
    <property type="protein sequence ID" value="QNN52965.1"/>
    <property type="molecule type" value="Genomic_DNA"/>
</dbReference>
<evidence type="ECO:0000256" key="2">
    <source>
        <dbReference type="ARBA" id="ARBA00023125"/>
    </source>
</evidence>
<name>A0A7G9RBJ0_9ACTN</name>
<dbReference type="PRINTS" id="PR00038">
    <property type="entry name" value="HTHLUXR"/>
</dbReference>